<dbReference type="SUPFAM" id="SSF55729">
    <property type="entry name" value="Acyl-CoA N-acyltransferases (Nat)"/>
    <property type="match status" value="1"/>
</dbReference>
<dbReference type="CDD" id="cd04301">
    <property type="entry name" value="NAT_SF"/>
    <property type="match status" value="1"/>
</dbReference>
<evidence type="ECO:0000313" key="2">
    <source>
        <dbReference type="EMBL" id="MFC6333792.1"/>
    </source>
</evidence>
<evidence type="ECO:0000313" key="3">
    <source>
        <dbReference type="Proteomes" id="UP001596233"/>
    </source>
</evidence>
<sequence>MDWIKVTTMDELKQAKAIRHQVFVLEQGVSEELEHDQYDTLSDQCVHILLRDDDTFVGTGRIRIVSEEVGKLERICVLEEARGKGAGAIIMHGLEALAKQQGLQTVKLGAQVQAQGFYEKLGYKQISEPFEDAGIMHVMMSKTL</sequence>
<dbReference type="EMBL" id="JBHSTE010000004">
    <property type="protein sequence ID" value="MFC6333792.1"/>
    <property type="molecule type" value="Genomic_DNA"/>
</dbReference>
<gene>
    <name evidence="2" type="ORF">ACFP56_14280</name>
</gene>
<dbReference type="Gene3D" id="3.40.630.30">
    <property type="match status" value="1"/>
</dbReference>
<protein>
    <submittedName>
        <fullName evidence="2">GNAT family N-acetyltransferase</fullName>
    </submittedName>
</protein>
<keyword evidence="3" id="KW-1185">Reference proteome</keyword>
<dbReference type="Pfam" id="PF13673">
    <property type="entry name" value="Acetyltransf_10"/>
    <property type="match status" value="1"/>
</dbReference>
<dbReference type="RefSeq" id="WP_379235626.1">
    <property type="nucleotide sequence ID" value="NZ_JBHSTE010000004.1"/>
</dbReference>
<dbReference type="PANTHER" id="PTHR13355:SF9">
    <property type="entry name" value="ACETYLTRANSFERASE BSU40680-RELATED"/>
    <property type="match status" value="1"/>
</dbReference>
<dbReference type="InterPro" id="IPR039143">
    <property type="entry name" value="GNPNAT1-like"/>
</dbReference>
<accession>A0ABW1V4V1</accession>
<evidence type="ECO:0000259" key="1">
    <source>
        <dbReference type="PROSITE" id="PS51186"/>
    </source>
</evidence>
<dbReference type="PANTHER" id="PTHR13355">
    <property type="entry name" value="GLUCOSAMINE 6-PHOSPHATE N-ACETYLTRANSFERASE"/>
    <property type="match status" value="1"/>
</dbReference>
<organism evidence="2 3">
    <name type="scientific">Paenibacillus septentrionalis</name>
    <dbReference type="NCBI Taxonomy" id="429342"/>
    <lineage>
        <taxon>Bacteria</taxon>
        <taxon>Bacillati</taxon>
        <taxon>Bacillota</taxon>
        <taxon>Bacilli</taxon>
        <taxon>Bacillales</taxon>
        <taxon>Paenibacillaceae</taxon>
        <taxon>Paenibacillus</taxon>
    </lineage>
</organism>
<proteinExistence type="predicted"/>
<name>A0ABW1V4V1_9BACL</name>
<feature type="domain" description="N-acetyltransferase" evidence="1">
    <location>
        <begin position="1"/>
        <end position="144"/>
    </location>
</feature>
<comment type="caution">
    <text evidence="2">The sequence shown here is derived from an EMBL/GenBank/DDBJ whole genome shotgun (WGS) entry which is preliminary data.</text>
</comment>
<reference evidence="3" key="1">
    <citation type="journal article" date="2019" name="Int. J. Syst. Evol. Microbiol.">
        <title>The Global Catalogue of Microorganisms (GCM) 10K type strain sequencing project: providing services to taxonomists for standard genome sequencing and annotation.</title>
        <authorList>
            <consortium name="The Broad Institute Genomics Platform"/>
            <consortium name="The Broad Institute Genome Sequencing Center for Infectious Disease"/>
            <person name="Wu L."/>
            <person name="Ma J."/>
        </authorList>
    </citation>
    <scope>NUCLEOTIDE SEQUENCE [LARGE SCALE GENOMIC DNA]</scope>
    <source>
        <strain evidence="3">PCU 280</strain>
    </source>
</reference>
<dbReference type="InterPro" id="IPR000182">
    <property type="entry name" value="GNAT_dom"/>
</dbReference>
<dbReference type="PROSITE" id="PS51186">
    <property type="entry name" value="GNAT"/>
    <property type="match status" value="1"/>
</dbReference>
<dbReference type="Proteomes" id="UP001596233">
    <property type="component" value="Unassembled WGS sequence"/>
</dbReference>
<dbReference type="InterPro" id="IPR016181">
    <property type="entry name" value="Acyl_CoA_acyltransferase"/>
</dbReference>